<evidence type="ECO:0008006" key="3">
    <source>
        <dbReference type="Google" id="ProtNLM"/>
    </source>
</evidence>
<dbReference type="EMBL" id="CP084204">
    <property type="protein sequence ID" value="UZX21691.1"/>
    <property type="molecule type" value="Genomic_DNA"/>
</dbReference>
<sequence length="95" mass="9357">MPKHEHRTFARVAVIALALTGVSRGPAAFAVDGDSTTTTASESSVYAASAGDHGAAAVSHCRPSPEQPRGLLGSLGLGAVNIGSSITCPPAATSS</sequence>
<reference evidence="1" key="1">
    <citation type="submission" date="2021-09" db="EMBL/GenBank/DDBJ databases">
        <title>Complete genome sequence and metabolic characterization of Streptomyces tanashiensis DSM 731 the producer of antibacterial Kalafungin and diverse secondary metabolites.</title>
        <authorList>
            <person name="Abbasi M.N."/>
            <person name="Anwar M.N."/>
            <person name="Alam K."/>
            <person name="Shoaib M."/>
            <person name="Lin Z."/>
            <person name="Hayat M."/>
            <person name="Ali M.I."/>
            <person name="Malik H.M.T."/>
            <person name="Ahmed I."/>
            <person name="Li A."/>
            <person name="Hailong Wang H."/>
            <person name="Zhang Y."/>
        </authorList>
    </citation>
    <scope>NUCLEOTIDE SEQUENCE</scope>
    <source>
        <strain evidence="1">Kala</strain>
    </source>
</reference>
<evidence type="ECO:0000313" key="1">
    <source>
        <dbReference type="EMBL" id="UZX21691.1"/>
    </source>
</evidence>
<dbReference type="GeneID" id="95600492"/>
<protein>
    <recommendedName>
        <fullName evidence="3">Chaplin domain-containing protein</fullName>
    </recommendedName>
</protein>
<gene>
    <name evidence="1" type="ORF">LDH80_13610</name>
</gene>
<dbReference type="RefSeq" id="WP_267258783.1">
    <property type="nucleotide sequence ID" value="NZ_CP084204.1"/>
</dbReference>
<name>A0ABY6QWU5_9ACTN</name>
<accession>A0ABY6QWU5</accession>
<keyword evidence="2" id="KW-1185">Reference proteome</keyword>
<dbReference type="Proteomes" id="UP001164506">
    <property type="component" value="Chromosome"/>
</dbReference>
<proteinExistence type="predicted"/>
<evidence type="ECO:0000313" key="2">
    <source>
        <dbReference type="Proteomes" id="UP001164506"/>
    </source>
</evidence>
<organism evidence="1 2">
    <name type="scientific">Streptomyces tanashiensis</name>
    <dbReference type="NCBI Taxonomy" id="67367"/>
    <lineage>
        <taxon>Bacteria</taxon>
        <taxon>Bacillati</taxon>
        <taxon>Actinomycetota</taxon>
        <taxon>Actinomycetes</taxon>
        <taxon>Kitasatosporales</taxon>
        <taxon>Streptomycetaceae</taxon>
        <taxon>Streptomyces</taxon>
    </lineage>
</organism>